<gene>
    <name evidence="2" type="ORF">EZJ58_1992</name>
</gene>
<reference evidence="2 3" key="1">
    <citation type="submission" date="2019-02" db="EMBL/GenBank/DDBJ databases">
        <title>Investigation of anaerobic lignin degradation for improved lignocellulosic biofuels.</title>
        <authorList>
            <person name="Deangelis K."/>
        </authorList>
    </citation>
    <scope>NUCLEOTIDE SEQUENCE [LARGE SCALE GENOMIC DNA]</scope>
    <source>
        <strain evidence="2 3">159R</strain>
    </source>
</reference>
<evidence type="ECO:0000313" key="3">
    <source>
        <dbReference type="Proteomes" id="UP000294555"/>
    </source>
</evidence>
<name>A0A4R1N9J2_9GAMM</name>
<evidence type="ECO:0000313" key="2">
    <source>
        <dbReference type="EMBL" id="TCL03902.1"/>
    </source>
</evidence>
<accession>A0A4R1N9J2</accession>
<dbReference type="Proteomes" id="UP000294555">
    <property type="component" value="Unassembled WGS sequence"/>
</dbReference>
<sequence length="62" mass="6750">MSAFSMSGDKTVPIGTVIDKVYFILSGFAGIAENVKPARNVAEMNRGPRRNEKPHVLKSGMK</sequence>
<protein>
    <submittedName>
        <fullName evidence="2">Uncharacterized protein</fullName>
    </submittedName>
</protein>
<dbReference type="EMBL" id="SJOI01000001">
    <property type="protein sequence ID" value="TCL03902.1"/>
    <property type="molecule type" value="Genomic_DNA"/>
</dbReference>
<dbReference type="AlphaFoldDB" id="A0A4R1N9J2"/>
<organism evidence="2 3">
    <name type="scientific">Sodalis ligni</name>
    <dbReference type="NCBI Taxonomy" id="2697027"/>
    <lineage>
        <taxon>Bacteria</taxon>
        <taxon>Pseudomonadati</taxon>
        <taxon>Pseudomonadota</taxon>
        <taxon>Gammaproteobacteria</taxon>
        <taxon>Enterobacterales</taxon>
        <taxon>Bruguierivoracaceae</taxon>
        <taxon>Sodalis</taxon>
    </lineage>
</organism>
<comment type="caution">
    <text evidence="2">The sequence shown here is derived from an EMBL/GenBank/DDBJ whole genome shotgun (WGS) entry which is preliminary data.</text>
</comment>
<evidence type="ECO:0000256" key="1">
    <source>
        <dbReference type="SAM" id="MobiDB-lite"/>
    </source>
</evidence>
<proteinExistence type="predicted"/>
<keyword evidence="3" id="KW-1185">Reference proteome</keyword>
<feature type="region of interest" description="Disordered" evidence="1">
    <location>
        <begin position="42"/>
        <end position="62"/>
    </location>
</feature>